<organism evidence="3 4">
    <name type="scientific">Boletus edulis BED1</name>
    <dbReference type="NCBI Taxonomy" id="1328754"/>
    <lineage>
        <taxon>Eukaryota</taxon>
        <taxon>Fungi</taxon>
        <taxon>Dikarya</taxon>
        <taxon>Basidiomycota</taxon>
        <taxon>Agaricomycotina</taxon>
        <taxon>Agaricomycetes</taxon>
        <taxon>Agaricomycetidae</taxon>
        <taxon>Boletales</taxon>
        <taxon>Boletineae</taxon>
        <taxon>Boletaceae</taxon>
        <taxon>Boletoideae</taxon>
        <taxon>Boletus</taxon>
    </lineage>
</organism>
<dbReference type="Proteomes" id="UP001194468">
    <property type="component" value="Unassembled WGS sequence"/>
</dbReference>
<keyword evidence="2" id="KW-0472">Membrane</keyword>
<accession>A0AAD4BC30</accession>
<feature type="transmembrane region" description="Helical" evidence="2">
    <location>
        <begin position="42"/>
        <end position="60"/>
    </location>
</feature>
<comment type="caution">
    <text evidence="3">The sequence shown here is derived from an EMBL/GenBank/DDBJ whole genome shotgun (WGS) entry which is preliminary data.</text>
</comment>
<reference evidence="3" key="1">
    <citation type="submission" date="2019-10" db="EMBL/GenBank/DDBJ databases">
        <authorList>
            <consortium name="DOE Joint Genome Institute"/>
            <person name="Kuo A."/>
            <person name="Miyauchi S."/>
            <person name="Kiss E."/>
            <person name="Drula E."/>
            <person name="Kohler A."/>
            <person name="Sanchez-Garcia M."/>
            <person name="Andreopoulos B."/>
            <person name="Barry K.W."/>
            <person name="Bonito G."/>
            <person name="Buee M."/>
            <person name="Carver A."/>
            <person name="Chen C."/>
            <person name="Cichocki N."/>
            <person name="Clum A."/>
            <person name="Culley D."/>
            <person name="Crous P.W."/>
            <person name="Fauchery L."/>
            <person name="Girlanda M."/>
            <person name="Hayes R."/>
            <person name="Keri Z."/>
            <person name="LaButti K."/>
            <person name="Lipzen A."/>
            <person name="Lombard V."/>
            <person name="Magnuson J."/>
            <person name="Maillard F."/>
            <person name="Morin E."/>
            <person name="Murat C."/>
            <person name="Nolan M."/>
            <person name="Ohm R."/>
            <person name="Pangilinan J."/>
            <person name="Pereira M."/>
            <person name="Perotto S."/>
            <person name="Peter M."/>
            <person name="Riley R."/>
            <person name="Sitrit Y."/>
            <person name="Stielow B."/>
            <person name="Szollosi G."/>
            <person name="Zifcakova L."/>
            <person name="Stursova M."/>
            <person name="Spatafora J.W."/>
            <person name="Tedersoo L."/>
            <person name="Vaario L.-M."/>
            <person name="Yamada A."/>
            <person name="Yan M."/>
            <person name="Wang P."/>
            <person name="Xu J."/>
            <person name="Bruns T."/>
            <person name="Baldrian P."/>
            <person name="Vilgalys R."/>
            <person name="Henrissat B."/>
            <person name="Grigoriev I.V."/>
            <person name="Hibbett D."/>
            <person name="Nagy L.G."/>
            <person name="Martin F.M."/>
        </authorList>
    </citation>
    <scope>NUCLEOTIDE SEQUENCE</scope>
    <source>
        <strain evidence="3">BED1</strain>
    </source>
</reference>
<sequence>MNRRLTTVSRTHHDETQSSNSNAAVPSQTWHHEEQTSNTQQVSRLLWALVVSFATVGTFQPPELCHYHSPFHSRSSSDLAAAWAGLTGCAWVFFLIGLISSLA</sequence>
<keyword evidence="2" id="KW-1133">Transmembrane helix</keyword>
<evidence type="ECO:0000256" key="2">
    <source>
        <dbReference type="SAM" id="Phobius"/>
    </source>
</evidence>
<gene>
    <name evidence="3" type="ORF">L210DRAFT_2520009</name>
</gene>
<proteinExistence type="predicted"/>
<protein>
    <submittedName>
        <fullName evidence="3">Uncharacterized protein</fullName>
    </submittedName>
</protein>
<feature type="compositionally biased region" description="Polar residues" evidence="1">
    <location>
        <begin position="17"/>
        <end position="29"/>
    </location>
</feature>
<feature type="transmembrane region" description="Helical" evidence="2">
    <location>
        <begin position="80"/>
        <end position="102"/>
    </location>
</feature>
<keyword evidence="2" id="KW-0812">Transmembrane</keyword>
<dbReference type="AlphaFoldDB" id="A0AAD4BC30"/>
<name>A0AAD4BC30_BOLED</name>
<keyword evidence="4" id="KW-1185">Reference proteome</keyword>
<evidence type="ECO:0000313" key="4">
    <source>
        <dbReference type="Proteomes" id="UP001194468"/>
    </source>
</evidence>
<dbReference type="EMBL" id="WHUW01000247">
    <property type="protein sequence ID" value="KAF8416682.1"/>
    <property type="molecule type" value="Genomic_DNA"/>
</dbReference>
<reference evidence="3" key="2">
    <citation type="journal article" date="2020" name="Nat. Commun.">
        <title>Large-scale genome sequencing of mycorrhizal fungi provides insights into the early evolution of symbiotic traits.</title>
        <authorList>
            <person name="Miyauchi S."/>
            <person name="Kiss E."/>
            <person name="Kuo A."/>
            <person name="Drula E."/>
            <person name="Kohler A."/>
            <person name="Sanchez-Garcia M."/>
            <person name="Morin E."/>
            <person name="Andreopoulos B."/>
            <person name="Barry K.W."/>
            <person name="Bonito G."/>
            <person name="Buee M."/>
            <person name="Carver A."/>
            <person name="Chen C."/>
            <person name="Cichocki N."/>
            <person name="Clum A."/>
            <person name="Culley D."/>
            <person name="Crous P.W."/>
            <person name="Fauchery L."/>
            <person name="Girlanda M."/>
            <person name="Hayes R.D."/>
            <person name="Keri Z."/>
            <person name="LaButti K."/>
            <person name="Lipzen A."/>
            <person name="Lombard V."/>
            <person name="Magnuson J."/>
            <person name="Maillard F."/>
            <person name="Murat C."/>
            <person name="Nolan M."/>
            <person name="Ohm R.A."/>
            <person name="Pangilinan J."/>
            <person name="Pereira M.F."/>
            <person name="Perotto S."/>
            <person name="Peter M."/>
            <person name="Pfister S."/>
            <person name="Riley R."/>
            <person name="Sitrit Y."/>
            <person name="Stielow J.B."/>
            <person name="Szollosi G."/>
            <person name="Zifcakova L."/>
            <person name="Stursova M."/>
            <person name="Spatafora J.W."/>
            <person name="Tedersoo L."/>
            <person name="Vaario L.M."/>
            <person name="Yamada A."/>
            <person name="Yan M."/>
            <person name="Wang P."/>
            <person name="Xu J."/>
            <person name="Bruns T."/>
            <person name="Baldrian P."/>
            <person name="Vilgalys R."/>
            <person name="Dunand C."/>
            <person name="Henrissat B."/>
            <person name="Grigoriev I.V."/>
            <person name="Hibbett D."/>
            <person name="Nagy L.G."/>
            <person name="Martin F.M."/>
        </authorList>
    </citation>
    <scope>NUCLEOTIDE SEQUENCE</scope>
    <source>
        <strain evidence="3">BED1</strain>
    </source>
</reference>
<evidence type="ECO:0000256" key="1">
    <source>
        <dbReference type="SAM" id="MobiDB-lite"/>
    </source>
</evidence>
<feature type="region of interest" description="Disordered" evidence="1">
    <location>
        <begin position="1"/>
        <end position="36"/>
    </location>
</feature>
<evidence type="ECO:0000313" key="3">
    <source>
        <dbReference type="EMBL" id="KAF8416682.1"/>
    </source>
</evidence>